<reference evidence="11 12" key="1">
    <citation type="submission" date="2020-05" db="EMBL/GenBank/DDBJ databases">
        <title>Complete genome sequence of Deefgea sp. D17.</title>
        <authorList>
            <person name="Bae J.-W."/>
            <person name="Han J.E."/>
        </authorList>
    </citation>
    <scope>NUCLEOTIDE SEQUENCE [LARGE SCALE GENOMIC DNA]</scope>
    <source>
        <strain evidence="11 12">D17</strain>
    </source>
</reference>
<evidence type="ECO:0000256" key="6">
    <source>
        <dbReference type="SAM" id="MobiDB-lite"/>
    </source>
</evidence>
<feature type="domain" description="Flagellar basal body rod protein N-terminal" evidence="7">
    <location>
        <begin position="6"/>
        <end position="33"/>
    </location>
</feature>
<evidence type="ECO:0000256" key="5">
    <source>
        <dbReference type="RuleBase" id="RU362116"/>
    </source>
</evidence>
<keyword evidence="4 5" id="KW-0975">Bacterial flagellum</keyword>
<dbReference type="EMBL" id="CP054143">
    <property type="protein sequence ID" value="QKJ66985.1"/>
    <property type="molecule type" value="Genomic_DNA"/>
</dbReference>
<dbReference type="Pfam" id="PF07559">
    <property type="entry name" value="FlgE_D2"/>
    <property type="match status" value="1"/>
</dbReference>
<evidence type="ECO:0000259" key="8">
    <source>
        <dbReference type="Pfam" id="PF06429"/>
    </source>
</evidence>
<dbReference type="Pfam" id="PF00460">
    <property type="entry name" value="Flg_bb_rod"/>
    <property type="match status" value="1"/>
</dbReference>
<comment type="similarity">
    <text evidence="2 5">Belongs to the flagella basal body rod proteins family.</text>
</comment>
<evidence type="ECO:0000259" key="9">
    <source>
        <dbReference type="Pfam" id="PF07559"/>
    </source>
</evidence>
<evidence type="ECO:0000259" key="7">
    <source>
        <dbReference type="Pfam" id="PF00460"/>
    </source>
</evidence>
<dbReference type="GO" id="GO:0009425">
    <property type="term" value="C:bacterial-type flagellum basal body"/>
    <property type="evidence" value="ECO:0007669"/>
    <property type="project" value="UniProtKB-SubCell"/>
</dbReference>
<name>A0A6M8SP48_9NEIS</name>
<dbReference type="InterPro" id="IPR010930">
    <property type="entry name" value="Flg_bb/hook_C_dom"/>
</dbReference>
<feature type="domain" description="Flagellar hook protein FlgE/F/G-like D1" evidence="10">
    <location>
        <begin position="82"/>
        <end position="117"/>
    </location>
</feature>
<dbReference type="Pfam" id="PF06429">
    <property type="entry name" value="Flg_bbr_C"/>
    <property type="match status" value="1"/>
</dbReference>
<dbReference type="InterPro" id="IPR037058">
    <property type="entry name" value="Falgellar_hook_FlgE_sf"/>
</dbReference>
<evidence type="ECO:0000256" key="3">
    <source>
        <dbReference type="ARBA" id="ARBA00019015"/>
    </source>
</evidence>
<dbReference type="KEGG" id="dee:HQN60_09920"/>
<evidence type="ECO:0000313" key="12">
    <source>
        <dbReference type="Proteomes" id="UP000504844"/>
    </source>
</evidence>
<dbReference type="InterPro" id="IPR011491">
    <property type="entry name" value="FlgE_D2"/>
</dbReference>
<dbReference type="PANTHER" id="PTHR30435">
    <property type="entry name" value="FLAGELLAR PROTEIN"/>
    <property type="match status" value="1"/>
</dbReference>
<organism evidence="11 12">
    <name type="scientific">Deefgea piscis</name>
    <dbReference type="NCBI Taxonomy" id="2739061"/>
    <lineage>
        <taxon>Bacteria</taxon>
        <taxon>Pseudomonadati</taxon>
        <taxon>Pseudomonadota</taxon>
        <taxon>Betaproteobacteria</taxon>
        <taxon>Neisseriales</taxon>
        <taxon>Chitinibacteraceae</taxon>
        <taxon>Deefgea</taxon>
    </lineage>
</organism>
<feature type="domain" description="Flagellar basal-body/hook protein C-terminal" evidence="8">
    <location>
        <begin position="460"/>
        <end position="504"/>
    </location>
</feature>
<keyword evidence="11" id="KW-0282">Flagellum</keyword>
<dbReference type="NCBIfam" id="TIGR03506">
    <property type="entry name" value="FlgEFG_subfam"/>
    <property type="match status" value="2"/>
</dbReference>
<accession>A0A6M8SP48</accession>
<evidence type="ECO:0000256" key="2">
    <source>
        <dbReference type="ARBA" id="ARBA00009677"/>
    </source>
</evidence>
<dbReference type="Pfam" id="PF22692">
    <property type="entry name" value="LlgE_F_G_D1"/>
    <property type="match status" value="1"/>
</dbReference>
<dbReference type="InterPro" id="IPR019776">
    <property type="entry name" value="Flagellar_basal_body_rod_CS"/>
</dbReference>
<dbReference type="GO" id="GO:0009424">
    <property type="term" value="C:bacterial-type flagellum hook"/>
    <property type="evidence" value="ECO:0007669"/>
    <property type="project" value="TreeGrafter"/>
</dbReference>
<evidence type="ECO:0000256" key="1">
    <source>
        <dbReference type="ARBA" id="ARBA00004117"/>
    </source>
</evidence>
<dbReference type="SUPFAM" id="SSF117143">
    <property type="entry name" value="Flagellar hook protein flgE"/>
    <property type="match status" value="2"/>
</dbReference>
<dbReference type="InterPro" id="IPR053967">
    <property type="entry name" value="LlgE_F_G-like_D1"/>
</dbReference>
<keyword evidence="11" id="KW-0966">Cell projection</keyword>
<evidence type="ECO:0000259" key="10">
    <source>
        <dbReference type="Pfam" id="PF22692"/>
    </source>
</evidence>
<dbReference type="InterPro" id="IPR037925">
    <property type="entry name" value="FlgE/F/G-like"/>
</dbReference>
<comment type="function">
    <text evidence="5">A flexible structure which links the flagellar filament to the drive apparatus in the basal body.</text>
</comment>
<dbReference type="PROSITE" id="PS00588">
    <property type="entry name" value="FLAGELLA_BB_ROD"/>
    <property type="match status" value="1"/>
</dbReference>
<feature type="region of interest" description="Disordered" evidence="6">
    <location>
        <begin position="431"/>
        <end position="459"/>
    </location>
</feature>
<dbReference type="RefSeq" id="WP_173533488.1">
    <property type="nucleotide sequence ID" value="NZ_CP054143.1"/>
</dbReference>
<evidence type="ECO:0000313" key="11">
    <source>
        <dbReference type="EMBL" id="QKJ66985.1"/>
    </source>
</evidence>
<dbReference type="PANTHER" id="PTHR30435:SF1">
    <property type="entry name" value="FLAGELLAR HOOK PROTEIN FLGE"/>
    <property type="match status" value="1"/>
</dbReference>
<evidence type="ECO:0000256" key="4">
    <source>
        <dbReference type="ARBA" id="ARBA00023143"/>
    </source>
</evidence>
<dbReference type="GO" id="GO:0005829">
    <property type="term" value="C:cytosol"/>
    <property type="evidence" value="ECO:0007669"/>
    <property type="project" value="TreeGrafter"/>
</dbReference>
<dbReference type="Gene3D" id="2.60.98.20">
    <property type="entry name" value="Flagellar hook protein FlgE"/>
    <property type="match status" value="1"/>
</dbReference>
<sequence length="505" mass="51431">MGFQQGLSGLGASAKSLDVIGNNVANANTVGFKGARAEFSDIYASTFGSSSNIAGIGAKNQTIAQQFGQGNTTSTNNPLDIAITGNGFFRMQDPTGTISYARNGQFQLDKNGFIVNNAQLLTGWPVDGGTGQVLAGSTPRPIQLQFSNIGARQTGGSGVTGAGLNLGLNLNANDKVIPATTAFSSTDPTTYNYSTSATVYDSLGGTHTQTFYFRKNVPPATPTTPPTSTWQVHYALDGKDVNVDGTLGAQAAATMKAGTTAAAVTVPPATAASVNAAIQAAVATDNTAGATAVATAAATAAAAAGATPASVLAAAQAANSALYSSSSITFDANGRPVGMPVGGTNFNVTAAGLNNGSNGLNFQMYFDKSTQFGSPYSVSTLTQDGYTDGILTGISVNKDGMVQGRYSNGQTRNVAQIVLSSFTNVQGMQPLGDNRWAESSASGQPLTNAPGSGSTGLLQSASVEDSNVDLTSELVNLITAQRNYQANSQTIKAQDTILQTIVNLR</sequence>
<keyword evidence="11" id="KW-0969">Cilium</keyword>
<proteinExistence type="inferred from homology"/>
<gene>
    <name evidence="11" type="ORF">HQN60_09920</name>
</gene>
<dbReference type="GO" id="GO:0071978">
    <property type="term" value="P:bacterial-type flagellum-dependent swarming motility"/>
    <property type="evidence" value="ECO:0007669"/>
    <property type="project" value="TreeGrafter"/>
</dbReference>
<dbReference type="AlphaFoldDB" id="A0A6M8SP48"/>
<feature type="compositionally biased region" description="Polar residues" evidence="6">
    <location>
        <begin position="437"/>
        <end position="459"/>
    </location>
</feature>
<protein>
    <recommendedName>
        <fullName evidence="3 5">Flagellar hook protein FlgE</fullName>
    </recommendedName>
</protein>
<dbReference type="InterPro" id="IPR020013">
    <property type="entry name" value="Flagellar_FlgE/F/G"/>
</dbReference>
<dbReference type="InterPro" id="IPR001444">
    <property type="entry name" value="Flag_bb_rod_N"/>
</dbReference>
<dbReference type="Proteomes" id="UP000504844">
    <property type="component" value="Chromosome"/>
</dbReference>
<feature type="domain" description="Flagellar hook protein FlgE D2" evidence="9">
    <location>
        <begin position="169"/>
        <end position="386"/>
    </location>
</feature>
<comment type="subcellular location">
    <subcellularLocation>
        <location evidence="1 5">Bacterial flagellum basal body</location>
    </subcellularLocation>
</comment>
<keyword evidence="12" id="KW-1185">Reference proteome</keyword>